<protein>
    <recommendedName>
        <fullName evidence="1">HD/PDEase domain-containing protein</fullName>
    </recommendedName>
</protein>
<reference evidence="2" key="1">
    <citation type="submission" date="2022-01" db="EMBL/GenBank/DDBJ databases">
        <title>Novel bile acid biosynthetic pathways are enriched in the microbiome of centenarians.</title>
        <authorList>
            <person name="Sato Y."/>
            <person name="Atarashi K."/>
            <person name="Plichta R.D."/>
            <person name="Arai Y."/>
            <person name="Sasajima S."/>
            <person name="Kearney M.S."/>
            <person name="Suda W."/>
            <person name="Takeshita K."/>
            <person name="Sasaki T."/>
            <person name="Okamoto S."/>
            <person name="Skelly N.A."/>
            <person name="Okamura Y."/>
            <person name="Vlamakis H."/>
            <person name="Li Y."/>
            <person name="Tanoue T."/>
            <person name="Takei H."/>
            <person name="Nittono H."/>
            <person name="Narushima S."/>
            <person name="Irie J."/>
            <person name="Itoh H."/>
            <person name="Moriya K."/>
            <person name="Sugiura Y."/>
            <person name="Suematsu M."/>
            <person name="Moritoki N."/>
            <person name="Shibata S."/>
            <person name="Littman R.D."/>
            <person name="Fischbach A.M."/>
            <person name="Uwamino Y."/>
            <person name="Inoue T."/>
            <person name="Honda A."/>
            <person name="Hattori M."/>
            <person name="Murai T."/>
            <person name="Xavier J.R."/>
            <person name="Hirose N."/>
            <person name="Honda K."/>
        </authorList>
    </citation>
    <scope>NUCLEOTIDE SEQUENCE</scope>
    <source>
        <strain evidence="2">CE91-St55</strain>
    </source>
</reference>
<dbReference type="EMBL" id="BQNJ01000001">
    <property type="protein sequence ID" value="GKH01483.1"/>
    <property type="molecule type" value="Genomic_DNA"/>
</dbReference>
<sequence>MVDEAVAFAMKAHEGAFRKGTKVPYIVHPLETAVIVSMMSEDEELVCAAILHDVVEDAGVSEQQLETLFGQRVTAFVMEETEDKTKSWKERKAATLKHLETASRESKILVLGDKLSNLRCTARDHMVIGEAIWDRFNEKRRSEHAWYYNGVAERIRELSEYPACQEYFGLCRKVFGDS</sequence>
<dbReference type="GO" id="GO:0008893">
    <property type="term" value="F:guanosine-3',5'-bis(diphosphate) 3'-diphosphatase activity"/>
    <property type="evidence" value="ECO:0007669"/>
    <property type="project" value="TreeGrafter"/>
</dbReference>
<dbReference type="InterPro" id="IPR003607">
    <property type="entry name" value="HD/PDEase_dom"/>
</dbReference>
<evidence type="ECO:0000313" key="3">
    <source>
        <dbReference type="Proteomes" id="UP001055091"/>
    </source>
</evidence>
<dbReference type="PANTHER" id="PTHR46246:SF1">
    <property type="entry name" value="GUANOSINE-3',5'-BIS(DIPHOSPHATE) 3'-PYROPHOSPHOHYDROLASE MESH1"/>
    <property type="match status" value="1"/>
</dbReference>
<dbReference type="AlphaFoldDB" id="A0AA37JLN1"/>
<dbReference type="SUPFAM" id="SSF109604">
    <property type="entry name" value="HD-domain/PDEase-like"/>
    <property type="match status" value="1"/>
</dbReference>
<dbReference type="Proteomes" id="UP001055091">
    <property type="component" value="Unassembled WGS sequence"/>
</dbReference>
<evidence type="ECO:0000259" key="1">
    <source>
        <dbReference type="SMART" id="SM00471"/>
    </source>
</evidence>
<dbReference type="SMART" id="SM00471">
    <property type="entry name" value="HDc"/>
    <property type="match status" value="1"/>
</dbReference>
<comment type="caution">
    <text evidence="2">The sequence shown here is derived from an EMBL/GenBank/DDBJ whole genome shotgun (WGS) entry which is preliminary data.</text>
</comment>
<dbReference type="CDD" id="cd00077">
    <property type="entry name" value="HDc"/>
    <property type="match status" value="1"/>
</dbReference>
<gene>
    <name evidence="2" type="ORF">CE91St55_34640</name>
</gene>
<feature type="domain" description="HD/PDEase" evidence="1">
    <location>
        <begin position="21"/>
        <end position="127"/>
    </location>
</feature>
<name>A0AA37JLN1_9FIRM</name>
<dbReference type="Pfam" id="PF13328">
    <property type="entry name" value="HD_4"/>
    <property type="match status" value="1"/>
</dbReference>
<accession>A0AA37JLN1</accession>
<dbReference type="PANTHER" id="PTHR46246">
    <property type="entry name" value="GUANOSINE-3',5'-BIS(DIPHOSPHATE) 3'-PYROPHOSPHOHYDROLASE MESH1"/>
    <property type="match status" value="1"/>
</dbReference>
<proteinExistence type="predicted"/>
<organism evidence="2 3">
    <name type="scientific">Hungatella hathewayi</name>
    <dbReference type="NCBI Taxonomy" id="154046"/>
    <lineage>
        <taxon>Bacteria</taxon>
        <taxon>Bacillati</taxon>
        <taxon>Bacillota</taxon>
        <taxon>Clostridia</taxon>
        <taxon>Lachnospirales</taxon>
        <taxon>Lachnospiraceae</taxon>
        <taxon>Hungatella</taxon>
    </lineage>
</organism>
<dbReference type="Gene3D" id="1.10.3210.10">
    <property type="entry name" value="Hypothetical protein af1432"/>
    <property type="match status" value="1"/>
</dbReference>
<dbReference type="InterPro" id="IPR052194">
    <property type="entry name" value="MESH1"/>
</dbReference>
<dbReference type="RefSeq" id="WP_022031891.1">
    <property type="nucleotide sequence ID" value="NZ_BQNJ01000001.1"/>
</dbReference>
<evidence type="ECO:0000313" key="2">
    <source>
        <dbReference type="EMBL" id="GKH01483.1"/>
    </source>
</evidence>